<gene>
    <name evidence="2" type="ORF">Cob_v002645</name>
</gene>
<evidence type="ECO:0000313" key="2">
    <source>
        <dbReference type="EMBL" id="TDZ23737.1"/>
    </source>
</evidence>
<accession>A0A484G2I4</accession>
<sequence>MVVGRHELTSFLDDADADDFVLSPSTPTTTITSSASAASVFDTAASSVFVIDNDIIPLPNSNATDNDKTIDRPHHHHHHHTATTTTTTTTTTSTAINESYCDPRDSSFFSSARTSLDSADLASCYSATATATTATTITTATMAPLIMANALFGAGAGARNNGKTTTTATATATAAGGRTSDGSAEWTHDDLWDYMHHGLDGHSSPDLRLLTPRDTCREREKQPSSPARFVSQAFIPARPDSSRSQRRNNTRLQHQPDQLHPSPRSSCESITAANPTAPAPAPAPATSSSWTLRGAKTHEKSSSSSGGGKTTTASNAMTTIPTIHGVRERLSAEGSNTTTTMSTSTSTTAMATAMAPPPVSPSTASFGAQMTKQEFEALPEAIQRKADGRELQLCQSQIGAKKRAGLQPRNPIPGRDAVPSLALPATSTSNLYFSSLERLHFASLAPAPSPPPNLNLLDPNFVRPETSPGPQTIKQRRRARQARLASDQVSDRVKRRSSRRSRVTSSSASFYVRLPDKIKRRHLTTEEQLVASRHRRHDIILDPADEAIYKVRRRASSVVSPDDLYSPTLEVRPQTMETQPSRREEPRASSVDTMQTGSNKSRVSPLPTPPSTKRDSFYDSFRWLEEDDELDLRLQLDDYHANLRDDLPSSSKQRRPSFRRHLSISKAPFGRNSLSMNRPGTTQAVTSNPASPMLSNPPSSSPPIASPGHGRRRSRALSLITPKHSPQDTVGAFDPEAAHYQDPEARLKLRLYLASPQRFDEAIEFGFPSKEAMVPQTANAKQRPKPASPAESENLRTFLADDRSSIYSEDGSLDSDSPKTPQTVENATALRPPPIKSDRAYSPKPSNEFGGHAESREMTLRMTLTRPDLRANQDQIYGWQQKCCPPGRKSQSNALRDDFASPAYARDGTSKESIERQFAAMDHWNAQASEGGVMKRFWNKFSGVVVWVVGGGPLSLGDAREARVGFEALHPKFGLPLTAPHCDDLDRTAEGTLTRLLEDLQPAYHSANCIATHLPRAVQKADARDASALGPVFADILDTILARTKTLSTAMGQFASGGEAQSPPTSAHVESAYEILSQTIDIGAAVRVANTIFRGIAWNVIIISRRRPASSLSSNIIVVVVVI</sequence>
<feature type="region of interest" description="Disordered" evidence="1">
    <location>
        <begin position="216"/>
        <end position="317"/>
    </location>
</feature>
<feature type="region of interest" description="Disordered" evidence="1">
    <location>
        <begin position="806"/>
        <end position="852"/>
    </location>
</feature>
<dbReference type="AlphaFoldDB" id="A0A484G2I4"/>
<feature type="compositionally biased region" description="Polar residues" evidence="1">
    <location>
        <begin position="590"/>
        <end position="602"/>
    </location>
</feature>
<feature type="region of interest" description="Disordered" evidence="1">
    <location>
        <begin position="774"/>
        <end position="793"/>
    </location>
</feature>
<proteinExistence type="predicted"/>
<organism evidence="2 3">
    <name type="scientific">Colletotrichum orbiculare (strain 104-T / ATCC 96160 / CBS 514.97 / LARS 414 / MAFF 240422)</name>
    <name type="common">Cucumber anthracnose fungus</name>
    <name type="synonym">Colletotrichum lagenarium</name>
    <dbReference type="NCBI Taxonomy" id="1213857"/>
    <lineage>
        <taxon>Eukaryota</taxon>
        <taxon>Fungi</taxon>
        <taxon>Dikarya</taxon>
        <taxon>Ascomycota</taxon>
        <taxon>Pezizomycotina</taxon>
        <taxon>Sordariomycetes</taxon>
        <taxon>Hypocreomycetidae</taxon>
        <taxon>Glomerellales</taxon>
        <taxon>Glomerellaceae</taxon>
        <taxon>Colletotrichum</taxon>
        <taxon>Colletotrichum orbiculare species complex</taxon>
    </lineage>
</organism>
<reference evidence="3" key="1">
    <citation type="journal article" date="2013" name="New Phytol.">
        <title>Comparative genomic and transcriptomic analyses reveal the hemibiotrophic stage shift of Colletotrichum fungi.</title>
        <authorList>
            <person name="Gan P."/>
            <person name="Ikeda K."/>
            <person name="Irieda H."/>
            <person name="Narusaka M."/>
            <person name="O'Connell R.J."/>
            <person name="Narusaka Y."/>
            <person name="Takano Y."/>
            <person name="Kubo Y."/>
            <person name="Shirasu K."/>
        </authorList>
    </citation>
    <scope>NUCLEOTIDE SEQUENCE [LARGE SCALE GENOMIC DNA]</scope>
    <source>
        <strain evidence="3">104-T / ATCC 96160 / CBS 514.97 / LARS 414 / MAFF 240422</strain>
    </source>
</reference>
<feature type="region of interest" description="Disordered" evidence="1">
    <location>
        <begin position="161"/>
        <end position="183"/>
    </location>
</feature>
<dbReference type="OrthoDB" id="5380370at2759"/>
<dbReference type="Proteomes" id="UP000014480">
    <property type="component" value="Unassembled WGS sequence"/>
</dbReference>
<evidence type="ECO:0000313" key="3">
    <source>
        <dbReference type="Proteomes" id="UP000014480"/>
    </source>
</evidence>
<feature type="compositionally biased region" description="Basic residues" evidence="1">
    <location>
        <begin position="652"/>
        <end position="663"/>
    </location>
</feature>
<reference evidence="3" key="2">
    <citation type="journal article" date="2019" name="Mol. Plant Microbe Interact.">
        <title>Genome sequence resources for four phytopathogenic fungi from the Colletotrichum orbiculare species complex.</title>
        <authorList>
            <person name="Gan P."/>
            <person name="Tsushima A."/>
            <person name="Narusaka M."/>
            <person name="Narusaka Y."/>
            <person name="Takano Y."/>
            <person name="Kubo Y."/>
            <person name="Shirasu K."/>
        </authorList>
    </citation>
    <scope>GENOME REANNOTATION</scope>
    <source>
        <strain evidence="3">104-T / ATCC 96160 / CBS 514.97 / LARS 414 / MAFF 240422</strain>
    </source>
</reference>
<feature type="compositionally biased region" description="Polar residues" evidence="1">
    <location>
        <begin position="672"/>
        <end position="686"/>
    </location>
</feature>
<evidence type="ECO:0000256" key="1">
    <source>
        <dbReference type="SAM" id="MobiDB-lite"/>
    </source>
</evidence>
<keyword evidence="3" id="KW-1185">Reference proteome</keyword>
<feature type="region of interest" description="Disordered" evidence="1">
    <location>
        <begin position="63"/>
        <end position="90"/>
    </location>
</feature>
<dbReference type="EMBL" id="AMCV02000005">
    <property type="protein sequence ID" value="TDZ23737.1"/>
    <property type="molecule type" value="Genomic_DNA"/>
</dbReference>
<feature type="compositionally biased region" description="Polar residues" evidence="1">
    <location>
        <begin position="814"/>
        <end position="826"/>
    </location>
</feature>
<feature type="compositionally biased region" description="Low complexity" evidence="1">
    <location>
        <begin position="687"/>
        <end position="698"/>
    </location>
</feature>
<protein>
    <submittedName>
        <fullName evidence="2">Uncharacterized protein</fullName>
    </submittedName>
</protein>
<name>A0A484G2I4_COLOR</name>
<feature type="region of interest" description="Disordered" evidence="1">
    <location>
        <begin position="559"/>
        <end position="615"/>
    </location>
</feature>
<comment type="caution">
    <text evidence="2">The sequence shown here is derived from an EMBL/GenBank/DDBJ whole genome shotgun (WGS) entry which is preliminary data.</text>
</comment>
<feature type="compositionally biased region" description="Low complexity" evidence="1">
    <location>
        <begin position="161"/>
        <end position="178"/>
    </location>
</feature>
<feature type="region of interest" description="Disordered" evidence="1">
    <location>
        <begin position="449"/>
        <end position="507"/>
    </location>
</feature>
<feature type="region of interest" description="Disordered" evidence="1">
    <location>
        <begin position="643"/>
        <end position="729"/>
    </location>
</feature>
<feature type="compositionally biased region" description="Basic residues" evidence="1">
    <location>
        <begin position="493"/>
        <end position="502"/>
    </location>
</feature>